<sequence>MVFLVLAFGPMSVGGDGFDQRTDWWWVVGIYWVATGWELAAEMTVESFCIGWVAIGSIDLGWFGGGLGTEGWGLCLGSGLGVVRRGCKMLVVWRV</sequence>
<feature type="signal peptide" evidence="1">
    <location>
        <begin position="1"/>
        <end position="15"/>
    </location>
</feature>
<name>A0AAW1VHF3_RUBAR</name>
<dbReference type="AlphaFoldDB" id="A0AAW1VHF3"/>
<accession>A0AAW1VHF3</accession>
<protein>
    <recommendedName>
        <fullName evidence="4">NADH dehydrogenase subunit 6</fullName>
    </recommendedName>
</protein>
<comment type="caution">
    <text evidence="2">The sequence shown here is derived from an EMBL/GenBank/DDBJ whole genome shotgun (WGS) entry which is preliminary data.</text>
</comment>
<evidence type="ECO:0000256" key="1">
    <source>
        <dbReference type="SAM" id="SignalP"/>
    </source>
</evidence>
<organism evidence="2 3">
    <name type="scientific">Rubus argutus</name>
    <name type="common">Southern blackberry</name>
    <dbReference type="NCBI Taxonomy" id="59490"/>
    <lineage>
        <taxon>Eukaryota</taxon>
        <taxon>Viridiplantae</taxon>
        <taxon>Streptophyta</taxon>
        <taxon>Embryophyta</taxon>
        <taxon>Tracheophyta</taxon>
        <taxon>Spermatophyta</taxon>
        <taxon>Magnoliopsida</taxon>
        <taxon>eudicotyledons</taxon>
        <taxon>Gunneridae</taxon>
        <taxon>Pentapetalae</taxon>
        <taxon>rosids</taxon>
        <taxon>fabids</taxon>
        <taxon>Rosales</taxon>
        <taxon>Rosaceae</taxon>
        <taxon>Rosoideae</taxon>
        <taxon>Rosoideae incertae sedis</taxon>
        <taxon>Rubus</taxon>
    </lineage>
</organism>
<dbReference type="EMBL" id="JBEDUW010000258">
    <property type="protein sequence ID" value="KAK9902365.1"/>
    <property type="molecule type" value="Genomic_DNA"/>
</dbReference>
<gene>
    <name evidence="2" type="ORF">M0R45_001604</name>
</gene>
<feature type="chain" id="PRO_5043318190" description="NADH dehydrogenase subunit 6" evidence="1">
    <location>
        <begin position="16"/>
        <end position="95"/>
    </location>
</feature>
<keyword evidence="3" id="KW-1185">Reference proteome</keyword>
<reference evidence="2 3" key="1">
    <citation type="journal article" date="2023" name="G3 (Bethesda)">
        <title>A chromosome-length genome assembly and annotation of blackberry (Rubus argutus, cv. 'Hillquist').</title>
        <authorList>
            <person name="Bruna T."/>
            <person name="Aryal R."/>
            <person name="Dudchenko O."/>
            <person name="Sargent D.J."/>
            <person name="Mead D."/>
            <person name="Buti M."/>
            <person name="Cavallini A."/>
            <person name="Hytonen T."/>
            <person name="Andres J."/>
            <person name="Pham M."/>
            <person name="Weisz D."/>
            <person name="Mascagni F."/>
            <person name="Usai G."/>
            <person name="Natali L."/>
            <person name="Bassil N."/>
            <person name="Fernandez G.E."/>
            <person name="Lomsadze A."/>
            <person name="Armour M."/>
            <person name="Olukolu B."/>
            <person name="Poorten T."/>
            <person name="Britton C."/>
            <person name="Davik J."/>
            <person name="Ashrafi H."/>
            <person name="Aiden E.L."/>
            <person name="Borodovsky M."/>
            <person name="Worthington M."/>
        </authorList>
    </citation>
    <scope>NUCLEOTIDE SEQUENCE [LARGE SCALE GENOMIC DNA]</scope>
    <source>
        <strain evidence="2">PI 553951</strain>
    </source>
</reference>
<proteinExistence type="predicted"/>
<dbReference type="Proteomes" id="UP001457282">
    <property type="component" value="Unassembled WGS sequence"/>
</dbReference>
<evidence type="ECO:0008006" key="4">
    <source>
        <dbReference type="Google" id="ProtNLM"/>
    </source>
</evidence>
<evidence type="ECO:0000313" key="3">
    <source>
        <dbReference type="Proteomes" id="UP001457282"/>
    </source>
</evidence>
<keyword evidence="1" id="KW-0732">Signal</keyword>
<evidence type="ECO:0000313" key="2">
    <source>
        <dbReference type="EMBL" id="KAK9902365.1"/>
    </source>
</evidence>